<reference evidence="6" key="1">
    <citation type="journal article" date="2020" name="mSystems">
        <title>Genome- and Community-Level Interaction Insights into Carbon Utilization and Element Cycling Functions of Hydrothermarchaeota in Hydrothermal Sediment.</title>
        <authorList>
            <person name="Zhou Z."/>
            <person name="Liu Y."/>
            <person name="Xu W."/>
            <person name="Pan J."/>
            <person name="Luo Z.H."/>
            <person name="Li M."/>
        </authorList>
    </citation>
    <scope>NUCLEOTIDE SEQUENCE [LARGE SCALE GENOMIC DNA]</scope>
    <source>
        <strain evidence="6">SpSt-735</strain>
    </source>
</reference>
<keyword evidence="2 5" id="KW-0812">Transmembrane</keyword>
<comment type="subcellular location">
    <subcellularLocation>
        <location evidence="1">Membrane</location>
        <topology evidence="1">Multi-pass membrane protein</topology>
    </subcellularLocation>
</comment>
<dbReference type="EMBL" id="DTFI01000008">
    <property type="protein sequence ID" value="HGI42806.1"/>
    <property type="molecule type" value="Genomic_DNA"/>
</dbReference>
<feature type="transmembrane region" description="Helical" evidence="5">
    <location>
        <begin position="242"/>
        <end position="260"/>
    </location>
</feature>
<gene>
    <name evidence="6" type="ORF">ENV17_00245</name>
</gene>
<dbReference type="PANTHER" id="PTHR33514:SF13">
    <property type="entry name" value="PROTEIN ABCI12, CHLOROPLASTIC"/>
    <property type="match status" value="1"/>
</dbReference>
<dbReference type="AlphaFoldDB" id="A0A7C4FA94"/>
<feature type="transmembrane region" description="Helical" evidence="5">
    <location>
        <begin position="68"/>
        <end position="90"/>
    </location>
</feature>
<name>A0A7C4FA94_THEPE</name>
<comment type="caution">
    <text evidence="6">The sequence shown here is derived from an EMBL/GenBank/DDBJ whole genome shotgun (WGS) entry which is preliminary data.</text>
</comment>
<evidence type="ECO:0000256" key="5">
    <source>
        <dbReference type="SAM" id="Phobius"/>
    </source>
</evidence>
<keyword evidence="4 5" id="KW-0472">Membrane</keyword>
<evidence type="ECO:0000256" key="2">
    <source>
        <dbReference type="ARBA" id="ARBA00022692"/>
    </source>
</evidence>
<dbReference type="Pfam" id="PF02361">
    <property type="entry name" value="CbiQ"/>
    <property type="match status" value="1"/>
</dbReference>
<sequence length="263" mass="29649">MAERFIRYVEGTSVVHKLDPRAKFFFVLSVVVCASLAYHLVLVLPLLAASLASYLAAGLPWEKVKTTWKFVLFIILFLSLLNYLFVAVLFHPQRRQLGFEQALEPGILLRVFTPVVKLLTIAVATITLVYTTPYNLYAPALGQMGVNYKTAYVLQLGFRYLPEFVSEMKKTLEAQMARGYRPRGSRNIFARILSLAPLVVPVTISATLSIYDIADAMELRGFGEEGCHTWFRRLRMGKLDKALTLASAASLTLYTLLFVLRPF</sequence>
<feature type="transmembrane region" description="Helical" evidence="5">
    <location>
        <begin position="111"/>
        <end position="131"/>
    </location>
</feature>
<organism evidence="6">
    <name type="scientific">Thermofilum pendens</name>
    <dbReference type="NCBI Taxonomy" id="2269"/>
    <lineage>
        <taxon>Archaea</taxon>
        <taxon>Thermoproteota</taxon>
        <taxon>Thermoprotei</taxon>
        <taxon>Thermofilales</taxon>
        <taxon>Thermofilaceae</taxon>
        <taxon>Thermofilum</taxon>
    </lineage>
</organism>
<evidence type="ECO:0000256" key="1">
    <source>
        <dbReference type="ARBA" id="ARBA00004141"/>
    </source>
</evidence>
<proteinExistence type="predicted"/>
<feature type="transmembrane region" description="Helical" evidence="5">
    <location>
        <begin position="188"/>
        <end position="211"/>
    </location>
</feature>
<dbReference type="CDD" id="cd16914">
    <property type="entry name" value="EcfT"/>
    <property type="match status" value="1"/>
</dbReference>
<dbReference type="InterPro" id="IPR003339">
    <property type="entry name" value="ABC/ECF_trnsptr_transmembrane"/>
</dbReference>
<evidence type="ECO:0000256" key="3">
    <source>
        <dbReference type="ARBA" id="ARBA00022989"/>
    </source>
</evidence>
<dbReference type="PANTHER" id="PTHR33514">
    <property type="entry name" value="PROTEIN ABCI12, CHLOROPLASTIC"/>
    <property type="match status" value="1"/>
</dbReference>
<dbReference type="GO" id="GO:0005886">
    <property type="term" value="C:plasma membrane"/>
    <property type="evidence" value="ECO:0007669"/>
    <property type="project" value="UniProtKB-ARBA"/>
</dbReference>
<feature type="transmembrane region" description="Helical" evidence="5">
    <location>
        <begin position="24"/>
        <end position="48"/>
    </location>
</feature>
<keyword evidence="3 5" id="KW-1133">Transmembrane helix</keyword>
<evidence type="ECO:0000313" key="6">
    <source>
        <dbReference type="EMBL" id="HGI42806.1"/>
    </source>
</evidence>
<protein>
    <submittedName>
        <fullName evidence="6">Energy-coupling factor transporter transmembrane protein EcfT</fullName>
    </submittedName>
</protein>
<accession>A0A7C4FA94</accession>
<evidence type="ECO:0000256" key="4">
    <source>
        <dbReference type="ARBA" id="ARBA00023136"/>
    </source>
</evidence>